<evidence type="ECO:0000313" key="5">
    <source>
        <dbReference type="WBParaSite" id="SBAD_0000630401-mRNA-1"/>
    </source>
</evidence>
<organism evidence="5">
    <name type="scientific">Soboliphyme baturini</name>
    <dbReference type="NCBI Taxonomy" id="241478"/>
    <lineage>
        <taxon>Eukaryota</taxon>
        <taxon>Metazoa</taxon>
        <taxon>Ecdysozoa</taxon>
        <taxon>Nematoda</taxon>
        <taxon>Enoplea</taxon>
        <taxon>Dorylaimia</taxon>
        <taxon>Dioctophymatida</taxon>
        <taxon>Dioctophymatoidea</taxon>
        <taxon>Soboliphymatidae</taxon>
        <taxon>Soboliphyme</taxon>
    </lineage>
</organism>
<reference evidence="3 4" key="2">
    <citation type="submission" date="2018-11" db="EMBL/GenBank/DDBJ databases">
        <authorList>
            <consortium name="Pathogen Informatics"/>
        </authorList>
    </citation>
    <scope>NUCLEOTIDE SEQUENCE [LARGE SCALE GENOMIC DNA]</scope>
</reference>
<feature type="signal peptide" evidence="2">
    <location>
        <begin position="1"/>
        <end position="19"/>
    </location>
</feature>
<evidence type="ECO:0000313" key="3">
    <source>
        <dbReference type="EMBL" id="VDP09123.1"/>
    </source>
</evidence>
<dbReference type="EMBL" id="UZAM01009468">
    <property type="protein sequence ID" value="VDP09123.1"/>
    <property type="molecule type" value="Genomic_DNA"/>
</dbReference>
<keyword evidence="2" id="KW-0732">Signal</keyword>
<dbReference type="AlphaFoldDB" id="A0A183IR21"/>
<evidence type="ECO:0000256" key="1">
    <source>
        <dbReference type="SAM" id="MobiDB-lite"/>
    </source>
</evidence>
<dbReference type="WBParaSite" id="SBAD_0000630401-mRNA-1">
    <property type="protein sequence ID" value="SBAD_0000630401-mRNA-1"/>
    <property type="gene ID" value="SBAD_0000630401"/>
</dbReference>
<evidence type="ECO:0000313" key="4">
    <source>
        <dbReference type="Proteomes" id="UP000270296"/>
    </source>
</evidence>
<gene>
    <name evidence="3" type="ORF">SBAD_LOCUS6068</name>
</gene>
<proteinExistence type="predicted"/>
<protein>
    <submittedName>
        <fullName evidence="5">Secreted protein</fullName>
    </submittedName>
</protein>
<accession>A0A183IR21</accession>
<reference evidence="5" key="1">
    <citation type="submission" date="2016-06" db="UniProtKB">
        <authorList>
            <consortium name="WormBaseParasite"/>
        </authorList>
    </citation>
    <scope>IDENTIFICATION</scope>
</reference>
<sequence length="132" mass="14872">MVVFRRPVVCLSTLLSVVGQNAEQNALLQGDRFCGYPLKSSERHVFFYTCDLRRLERHLQQRRRGTGKQTGPKCVSFMRLIATGQRRCQHKQPAVQKVSRTANGPRATVAASAARPGQTFAQPERLVRKIPP</sequence>
<keyword evidence="4" id="KW-1185">Reference proteome</keyword>
<feature type="region of interest" description="Disordered" evidence="1">
    <location>
        <begin position="91"/>
        <end position="132"/>
    </location>
</feature>
<evidence type="ECO:0000256" key="2">
    <source>
        <dbReference type="SAM" id="SignalP"/>
    </source>
</evidence>
<feature type="chain" id="PRO_5043140218" evidence="2">
    <location>
        <begin position="20"/>
        <end position="132"/>
    </location>
</feature>
<dbReference type="Proteomes" id="UP000270296">
    <property type="component" value="Unassembled WGS sequence"/>
</dbReference>
<name>A0A183IR21_9BILA</name>